<organism evidence="1 2">
    <name type="scientific">Schaedlerella arabinosiphila</name>
    <dbReference type="NCBI Taxonomy" id="2044587"/>
    <lineage>
        <taxon>Bacteria</taxon>
        <taxon>Bacillati</taxon>
        <taxon>Bacillota</taxon>
        <taxon>Clostridia</taxon>
        <taxon>Lachnospirales</taxon>
        <taxon>Lachnospiraceae</taxon>
        <taxon>Schaedlerella</taxon>
    </lineage>
</organism>
<dbReference type="InterPro" id="IPR038666">
    <property type="entry name" value="SSP1_head-tail_sf"/>
</dbReference>
<dbReference type="Pfam" id="PF05521">
    <property type="entry name" value="Phage_HCP"/>
    <property type="match status" value="1"/>
</dbReference>
<dbReference type="EMBL" id="VIRB01000045">
    <property type="protein sequence ID" value="NDO68368.1"/>
    <property type="molecule type" value="Genomic_DNA"/>
</dbReference>
<dbReference type="OrthoDB" id="9811106at2"/>
<accession>A0A9X5C6A1</accession>
<dbReference type="RefSeq" id="WP_004070850.1">
    <property type="nucleotide sequence ID" value="NZ_VIRB01000045.1"/>
</dbReference>
<proteinExistence type="predicted"/>
<evidence type="ECO:0000313" key="2">
    <source>
        <dbReference type="Proteomes" id="UP000474104"/>
    </source>
</evidence>
<comment type="caution">
    <text evidence="1">The sequence shown here is derived from an EMBL/GenBank/DDBJ whole genome shotgun (WGS) entry which is preliminary data.</text>
</comment>
<dbReference type="Proteomes" id="UP000474104">
    <property type="component" value="Unassembled WGS sequence"/>
</dbReference>
<dbReference type="AlphaFoldDB" id="A0A9X5C6A1"/>
<dbReference type="InterPro" id="IPR008767">
    <property type="entry name" value="Phage_SPP1_head-tail_adaptor"/>
</dbReference>
<protein>
    <submittedName>
        <fullName evidence="1">Head-tail adaptor protein</fullName>
    </submittedName>
</protein>
<dbReference type="Gene3D" id="2.40.10.270">
    <property type="entry name" value="Bacteriophage SPP1 head-tail adaptor protein"/>
    <property type="match status" value="1"/>
</dbReference>
<name>A0A9X5C6A1_9FIRM</name>
<reference evidence="1 2" key="1">
    <citation type="submission" date="2019-07" db="EMBL/GenBank/DDBJ databases">
        <title>Draft genome sequences of 15 bacterial species constituting the stable defined intestinal microbiota of the GM15 gnotobiotic mouse model.</title>
        <authorList>
            <person name="Elie C."/>
            <person name="Mathieu A."/>
            <person name="Saliou A."/>
            <person name="Darnaud M."/>
            <person name="Leulier F."/>
            <person name="Tamellini A."/>
        </authorList>
    </citation>
    <scope>NUCLEOTIDE SEQUENCE [LARGE SCALE GENOMIC DNA]</scope>
    <source>
        <strain evidence="2">ASF 502</strain>
    </source>
</reference>
<dbReference type="NCBIfam" id="TIGR01563">
    <property type="entry name" value="gp16_SPP1"/>
    <property type="match status" value="1"/>
</dbReference>
<sequence length="129" mass="14875">MAEWSGGSGSRDGGGFRKGYPLGEWKERITIQRSSLGNDKAGNHVLVWEDYFCCSAFVNGLSGKEYWEAAQVNAQRDIYFIIRYCSEVAGMDTEHYRVLFRGQVYDLVFIDNVRYQNRMLKLRASLVKR</sequence>
<gene>
    <name evidence="1" type="ORF">FMM80_06565</name>
</gene>
<evidence type="ECO:0000313" key="1">
    <source>
        <dbReference type="EMBL" id="NDO68368.1"/>
    </source>
</evidence>